<name>A0A397GRB5_9GLOM</name>
<dbReference type="AlphaFoldDB" id="A0A397GRB5"/>
<comment type="caution">
    <text evidence="1">The sequence shown here is derived from an EMBL/GenBank/DDBJ whole genome shotgun (WGS) entry which is preliminary data.</text>
</comment>
<gene>
    <name evidence="1" type="ORF">Glove_476g76</name>
</gene>
<keyword evidence="2" id="KW-1185">Reference proteome</keyword>
<dbReference type="EMBL" id="PQFF01000415">
    <property type="protein sequence ID" value="RHZ51573.1"/>
    <property type="molecule type" value="Genomic_DNA"/>
</dbReference>
<evidence type="ECO:0000313" key="1">
    <source>
        <dbReference type="EMBL" id="RHZ51573.1"/>
    </source>
</evidence>
<evidence type="ECO:0000313" key="2">
    <source>
        <dbReference type="Proteomes" id="UP000266861"/>
    </source>
</evidence>
<reference evidence="1 2" key="1">
    <citation type="submission" date="2018-08" db="EMBL/GenBank/DDBJ databases">
        <title>Genome and evolution of the arbuscular mycorrhizal fungus Diversispora epigaea (formerly Glomus versiforme) and its bacterial endosymbionts.</title>
        <authorList>
            <person name="Sun X."/>
            <person name="Fei Z."/>
            <person name="Harrison M."/>
        </authorList>
    </citation>
    <scope>NUCLEOTIDE SEQUENCE [LARGE SCALE GENOMIC DNA]</scope>
    <source>
        <strain evidence="1 2">IT104</strain>
    </source>
</reference>
<proteinExistence type="predicted"/>
<dbReference type="Proteomes" id="UP000266861">
    <property type="component" value="Unassembled WGS sequence"/>
</dbReference>
<accession>A0A397GRB5</accession>
<protein>
    <submittedName>
        <fullName evidence="1">Uncharacterized protein</fullName>
    </submittedName>
</protein>
<organism evidence="1 2">
    <name type="scientific">Diversispora epigaea</name>
    <dbReference type="NCBI Taxonomy" id="1348612"/>
    <lineage>
        <taxon>Eukaryota</taxon>
        <taxon>Fungi</taxon>
        <taxon>Fungi incertae sedis</taxon>
        <taxon>Mucoromycota</taxon>
        <taxon>Glomeromycotina</taxon>
        <taxon>Glomeromycetes</taxon>
        <taxon>Diversisporales</taxon>
        <taxon>Diversisporaceae</taxon>
        <taxon>Diversispora</taxon>
    </lineage>
</organism>
<sequence length="72" mass="8915">MTSWHTINHVFEGWEVILTTCIQLTDEQITEELEKVREQRFSLQKQLRKTNIKLEKLQFEQNRRRRQKTEKD</sequence>